<evidence type="ECO:0000313" key="2">
    <source>
        <dbReference type="Proteomes" id="UP000235786"/>
    </source>
</evidence>
<dbReference type="PANTHER" id="PTHR33112">
    <property type="entry name" value="DOMAIN PROTEIN, PUTATIVE-RELATED"/>
    <property type="match status" value="1"/>
</dbReference>
<protein>
    <submittedName>
        <fullName evidence="1">Uncharacterized protein</fullName>
    </submittedName>
</protein>
<keyword evidence="2" id="KW-1185">Reference proteome</keyword>
<proteinExistence type="predicted"/>
<organism evidence="1 2">
    <name type="scientific">Hyaloscypha variabilis (strain UAMH 11265 / GT02V1 / F)</name>
    <name type="common">Meliniomyces variabilis</name>
    <dbReference type="NCBI Taxonomy" id="1149755"/>
    <lineage>
        <taxon>Eukaryota</taxon>
        <taxon>Fungi</taxon>
        <taxon>Dikarya</taxon>
        <taxon>Ascomycota</taxon>
        <taxon>Pezizomycotina</taxon>
        <taxon>Leotiomycetes</taxon>
        <taxon>Helotiales</taxon>
        <taxon>Hyaloscyphaceae</taxon>
        <taxon>Hyaloscypha</taxon>
        <taxon>Hyaloscypha variabilis</taxon>
    </lineage>
</organism>
<dbReference type="EMBL" id="KZ613940">
    <property type="protein sequence ID" value="PMD45695.1"/>
    <property type="molecule type" value="Genomic_DNA"/>
</dbReference>
<sequence length="340" mass="38828">MEKSLKLSKDYFRKAWNFLVYRYSRCQLTYESDKLMALDGLTSRMREFQGEAHVFGLRPADLEPQLTWTVSSSERGKNKSRRSSPKIAPSWSWASINGSGISPEYSDLSRIRSYRAVYHSQALWNPGQPMMGTIVPNQHQGFLGLRSMLLPANIETVPVFITGMTSIQAVPLNGSDSSVLYCYLDIVEDLNFIEATGKVWCAPLFSLASQETDPRLRGRLLVQDTSQRMATFRRVGTFDNNIQLPTRGYPLRLPRPADLPVKQRHPPDFDFSDIPFKDKISHELHRPETPSEERNIIDFDTSAYDKIAKNYLQDRFPGVDYPGANITWNDGIEEHNIILC</sequence>
<reference evidence="1 2" key="1">
    <citation type="submission" date="2016-04" db="EMBL/GenBank/DDBJ databases">
        <title>A degradative enzymes factory behind the ericoid mycorrhizal symbiosis.</title>
        <authorList>
            <consortium name="DOE Joint Genome Institute"/>
            <person name="Martino E."/>
            <person name="Morin E."/>
            <person name="Grelet G."/>
            <person name="Kuo A."/>
            <person name="Kohler A."/>
            <person name="Daghino S."/>
            <person name="Barry K."/>
            <person name="Choi C."/>
            <person name="Cichocki N."/>
            <person name="Clum A."/>
            <person name="Copeland A."/>
            <person name="Hainaut M."/>
            <person name="Haridas S."/>
            <person name="Labutti K."/>
            <person name="Lindquist E."/>
            <person name="Lipzen A."/>
            <person name="Khouja H.-R."/>
            <person name="Murat C."/>
            <person name="Ohm R."/>
            <person name="Olson A."/>
            <person name="Spatafora J."/>
            <person name="Veneault-Fourrey C."/>
            <person name="Henrissat B."/>
            <person name="Grigoriev I."/>
            <person name="Martin F."/>
            <person name="Perotto S."/>
        </authorList>
    </citation>
    <scope>NUCLEOTIDE SEQUENCE [LARGE SCALE GENOMIC DNA]</scope>
    <source>
        <strain evidence="1 2">F</strain>
    </source>
</reference>
<dbReference type="AlphaFoldDB" id="A0A2J6S4K5"/>
<dbReference type="OrthoDB" id="3504905at2759"/>
<dbReference type="PANTHER" id="PTHR33112:SF10">
    <property type="entry name" value="TOL"/>
    <property type="match status" value="1"/>
</dbReference>
<evidence type="ECO:0000313" key="1">
    <source>
        <dbReference type="EMBL" id="PMD45695.1"/>
    </source>
</evidence>
<name>A0A2J6S4K5_HYAVF</name>
<dbReference type="Proteomes" id="UP000235786">
    <property type="component" value="Unassembled WGS sequence"/>
</dbReference>
<accession>A0A2J6S4K5</accession>
<gene>
    <name evidence="1" type="ORF">L207DRAFT_525043</name>
</gene>